<gene>
    <name evidence="1" type="primary">SFK1</name>
    <name evidence="1" type="ORF">I7I53_09209</name>
</gene>
<protein>
    <submittedName>
        <fullName evidence="1">FK506 suppressor Sfk1</fullName>
    </submittedName>
</protein>
<accession>A0A8A1L8J0</accession>
<reference evidence="1" key="1">
    <citation type="submission" date="2021-01" db="EMBL/GenBank/DDBJ databases">
        <title>Chromosome-level genome assembly of a human fungal pathogen reveals clustering of transcriptionally co-regulated genes.</title>
        <authorList>
            <person name="Voorhies M."/>
            <person name="Cohen S."/>
            <person name="Shea T.P."/>
            <person name="Petrus S."/>
            <person name="Munoz J.F."/>
            <person name="Poplawski S."/>
            <person name="Goldman W.E."/>
            <person name="Michael T."/>
            <person name="Cuomo C.A."/>
            <person name="Sil A."/>
            <person name="Beyhan S."/>
        </authorList>
    </citation>
    <scope>NUCLEOTIDE SEQUENCE</scope>
    <source>
        <strain evidence="1">H88</strain>
    </source>
</reference>
<sequence length="87" mass="9824">MTLVRSPARCLMSVPRLSPLSNRCRISPQLEGASSHWSRWTWICLSERLPSPLVISLPLYTRLHDCGGGIKNTISSKCGLYRFGYFP</sequence>
<dbReference type="EMBL" id="CP069102">
    <property type="protein sequence ID" value="QSS48983.1"/>
    <property type="molecule type" value="Genomic_DNA"/>
</dbReference>
<evidence type="ECO:0000313" key="2">
    <source>
        <dbReference type="Proteomes" id="UP000663419"/>
    </source>
</evidence>
<name>A0A8A1L8J0_AJEC8</name>
<dbReference type="AlphaFoldDB" id="A0A8A1L8J0"/>
<evidence type="ECO:0000313" key="1">
    <source>
        <dbReference type="EMBL" id="QSS48983.1"/>
    </source>
</evidence>
<dbReference type="Proteomes" id="UP000663419">
    <property type="component" value="Chromosome 1"/>
</dbReference>
<dbReference type="VEuPathDB" id="FungiDB:I7I53_09209"/>
<organism evidence="1 2">
    <name type="scientific">Ajellomyces capsulatus (strain H88)</name>
    <name type="common">Darling's disease fungus</name>
    <name type="synonym">Histoplasma capsulatum</name>
    <dbReference type="NCBI Taxonomy" id="544711"/>
    <lineage>
        <taxon>Eukaryota</taxon>
        <taxon>Fungi</taxon>
        <taxon>Dikarya</taxon>
        <taxon>Ascomycota</taxon>
        <taxon>Pezizomycotina</taxon>
        <taxon>Eurotiomycetes</taxon>
        <taxon>Eurotiomycetidae</taxon>
        <taxon>Onygenales</taxon>
        <taxon>Ajellomycetaceae</taxon>
        <taxon>Histoplasma</taxon>
    </lineage>
</organism>
<proteinExistence type="predicted"/>